<feature type="domain" description="Restriction endonuclease type IV Mrr" evidence="1">
    <location>
        <begin position="39"/>
        <end position="123"/>
    </location>
</feature>
<name>A0A7L4ZH57_9FLAO</name>
<dbReference type="GO" id="GO:0004519">
    <property type="term" value="F:endonuclease activity"/>
    <property type="evidence" value="ECO:0007669"/>
    <property type="project" value="InterPro"/>
</dbReference>
<protein>
    <recommendedName>
        <fullName evidence="1">Restriction endonuclease type IV Mrr domain-containing protein</fullName>
    </recommendedName>
</protein>
<organism evidence="2 3">
    <name type="scientific">Kordia antarctica</name>
    <dbReference type="NCBI Taxonomy" id="1218801"/>
    <lineage>
        <taxon>Bacteria</taxon>
        <taxon>Pseudomonadati</taxon>
        <taxon>Bacteroidota</taxon>
        <taxon>Flavobacteriia</taxon>
        <taxon>Flavobacteriales</taxon>
        <taxon>Flavobacteriaceae</taxon>
        <taxon>Kordia</taxon>
    </lineage>
</organism>
<dbReference type="KEGG" id="kan:IMCC3317_11590"/>
<dbReference type="InterPro" id="IPR011335">
    <property type="entry name" value="Restrct_endonuc-II-like"/>
</dbReference>
<reference evidence="2 3" key="1">
    <citation type="journal article" date="2013" name="Int. J. Syst. Evol. Microbiol.">
        <title>Kordia antarctica sp. nov., isolated from Antarctic seawater.</title>
        <authorList>
            <person name="Baek K."/>
            <person name="Choi A."/>
            <person name="Kang I."/>
            <person name="Lee K."/>
            <person name="Cho J.C."/>
        </authorList>
    </citation>
    <scope>NUCLEOTIDE SEQUENCE [LARGE SCALE GENOMIC DNA]</scope>
    <source>
        <strain evidence="2 3">IMCC3317</strain>
    </source>
</reference>
<keyword evidence="3" id="KW-1185">Reference proteome</keyword>
<dbReference type="InterPro" id="IPR011856">
    <property type="entry name" value="tRNA_endonuc-like_dom_sf"/>
</dbReference>
<dbReference type="Proteomes" id="UP000464657">
    <property type="component" value="Chromosome"/>
</dbReference>
<gene>
    <name evidence="2" type="ORF">IMCC3317_11590</name>
</gene>
<dbReference type="Gene3D" id="3.40.1350.10">
    <property type="match status" value="1"/>
</dbReference>
<proteinExistence type="predicted"/>
<sequence length="280" mass="33427">MSIEDKAWRKYERQIHQELASIFKDCEFEFDDRIFGKYSKIDRQIDISIRGEIGGNKILGIIDCKCFSKNIDVTIVDGFLGMIEDTKANFGIIITKKGYTSSAKNRARVKNLRLDIIEFDELEKIRLTFDYFVNQKIKNLELSKYEFFKRAKQNWGYFDPSKSNYSKRIITFKESDTSTEYFAYKRIIKESARLFRDFSDLDLVTIRIPVKEESKKKLYFSSIKRNNLEVFLKVNFDSLRDDIKLWRNDFLENKDYTKESIYDFAKENINSIEYTDYDKI</sequence>
<dbReference type="GO" id="GO:0003677">
    <property type="term" value="F:DNA binding"/>
    <property type="evidence" value="ECO:0007669"/>
    <property type="project" value="InterPro"/>
</dbReference>
<dbReference type="EMBL" id="CP019288">
    <property type="protein sequence ID" value="QHI35811.1"/>
    <property type="molecule type" value="Genomic_DNA"/>
</dbReference>
<evidence type="ECO:0000313" key="3">
    <source>
        <dbReference type="Proteomes" id="UP000464657"/>
    </source>
</evidence>
<dbReference type="Pfam" id="PF04471">
    <property type="entry name" value="Mrr_cat"/>
    <property type="match status" value="1"/>
</dbReference>
<accession>A0A7L4ZH57</accession>
<evidence type="ECO:0000313" key="2">
    <source>
        <dbReference type="EMBL" id="QHI35811.1"/>
    </source>
</evidence>
<dbReference type="SUPFAM" id="SSF52980">
    <property type="entry name" value="Restriction endonuclease-like"/>
    <property type="match status" value="1"/>
</dbReference>
<dbReference type="GO" id="GO:0009307">
    <property type="term" value="P:DNA restriction-modification system"/>
    <property type="evidence" value="ECO:0007669"/>
    <property type="project" value="InterPro"/>
</dbReference>
<dbReference type="AlphaFoldDB" id="A0A7L4ZH57"/>
<evidence type="ECO:0000259" key="1">
    <source>
        <dbReference type="Pfam" id="PF04471"/>
    </source>
</evidence>
<dbReference type="RefSeq" id="WP_160128534.1">
    <property type="nucleotide sequence ID" value="NZ_CP019288.1"/>
</dbReference>
<dbReference type="InterPro" id="IPR007560">
    <property type="entry name" value="Restrct_endonuc_IV_Mrr"/>
</dbReference>
<dbReference type="OrthoDB" id="1454447at2"/>